<evidence type="ECO:0000259" key="8">
    <source>
        <dbReference type="Pfam" id="PF02753"/>
    </source>
</evidence>
<dbReference type="PANTHER" id="PTHR30251">
    <property type="entry name" value="PILUS ASSEMBLY CHAPERONE"/>
    <property type="match status" value="1"/>
</dbReference>
<evidence type="ECO:0000256" key="2">
    <source>
        <dbReference type="ARBA" id="ARBA00007399"/>
    </source>
</evidence>
<evidence type="ECO:0008006" key="13">
    <source>
        <dbReference type="Google" id="ProtNLM"/>
    </source>
</evidence>
<evidence type="ECO:0000313" key="10">
    <source>
        <dbReference type="EMBL" id="ARU99824.1"/>
    </source>
</evidence>
<evidence type="ECO:0000313" key="9">
    <source>
        <dbReference type="EMBL" id="ARU95784.1"/>
    </source>
</evidence>
<evidence type="ECO:0000313" key="12">
    <source>
        <dbReference type="Proteomes" id="UP000195814"/>
    </source>
</evidence>
<dbReference type="FunFam" id="2.60.40.10:FF:000458">
    <property type="entry name" value="Molecular chaperone FimC"/>
    <property type="match status" value="1"/>
</dbReference>
<reference evidence="11 12" key="1">
    <citation type="submission" date="2016-05" db="EMBL/GenBank/DDBJ databases">
        <title>Complete genome sequence of two 2,5-diketo-D-glunonic acid producing strain Tatumella citrea.</title>
        <authorList>
            <person name="Duan C."/>
            <person name="Yang J."/>
            <person name="Yang S."/>
        </authorList>
    </citation>
    <scope>NUCLEOTIDE SEQUENCE [LARGE SCALE GENOMIC DNA]</scope>
    <source>
        <strain evidence="10 11">ATCC 39140</strain>
        <strain evidence="9 12">DSM 13699</strain>
    </source>
</reference>
<name>A0A1Y0LP80_TATCI</name>
<dbReference type="PANTHER" id="PTHR30251:SF11">
    <property type="entry name" value="CHAPERONE PROTEIN FIMC-RELATED"/>
    <property type="match status" value="1"/>
</dbReference>
<dbReference type="InterPro" id="IPR008962">
    <property type="entry name" value="PapD-like_sf"/>
</dbReference>
<dbReference type="InterPro" id="IPR001829">
    <property type="entry name" value="Pili_assmbl_chaperone_bac"/>
</dbReference>
<dbReference type="AlphaFoldDB" id="A0A1Y0LP80"/>
<dbReference type="Gene3D" id="2.60.40.10">
    <property type="entry name" value="Immunoglobulins"/>
    <property type="match status" value="2"/>
</dbReference>
<keyword evidence="11" id="KW-1185">Reference proteome</keyword>
<dbReference type="SUPFAM" id="SSF49354">
    <property type="entry name" value="PapD-like"/>
    <property type="match status" value="1"/>
</dbReference>
<evidence type="ECO:0000256" key="3">
    <source>
        <dbReference type="ARBA" id="ARBA00022558"/>
    </source>
</evidence>
<evidence type="ECO:0000313" key="11">
    <source>
        <dbReference type="Proteomes" id="UP000195729"/>
    </source>
</evidence>
<sequence>MPININKHSLRRVLKGVIGGLMLTALLPSAVFAAGGVSLGATRVIYDQSDKQTSLAIVNTDQKSRYLVQSWVEDKNEKKTSDFIITPPLFVIDKNSENTIRIIKVNDSLPKDRESVYWLNVKAIPEVSKESVDGKNVLQLAILTRIKIFVRPTKLTMASSQAPGKLTYSVQGNKITIKNPTPYFVNMVNITVGGKSIDAIMASPMSNTTATIPAGTSGAVKFSAISDFGAVSAQMTATPEK</sequence>
<dbReference type="PRINTS" id="PR00969">
    <property type="entry name" value="CHAPERONPILI"/>
</dbReference>
<dbReference type="InterPro" id="IPR016147">
    <property type="entry name" value="Pili_assmbl_chaperone_N"/>
</dbReference>
<keyword evidence="4" id="KW-0732">Signal</keyword>
<dbReference type="EMBL" id="CP015579">
    <property type="protein sequence ID" value="ARU95784.1"/>
    <property type="molecule type" value="Genomic_DNA"/>
</dbReference>
<organism evidence="9 12">
    <name type="scientific">Tatumella citrea</name>
    <name type="common">Pantoea citrea</name>
    <dbReference type="NCBI Taxonomy" id="53336"/>
    <lineage>
        <taxon>Bacteria</taxon>
        <taxon>Pseudomonadati</taxon>
        <taxon>Pseudomonadota</taxon>
        <taxon>Gammaproteobacteria</taxon>
        <taxon>Enterobacterales</taxon>
        <taxon>Erwiniaceae</taxon>
        <taxon>Tatumella</taxon>
    </lineage>
</organism>
<dbReference type="GO" id="GO:0071555">
    <property type="term" value="P:cell wall organization"/>
    <property type="evidence" value="ECO:0007669"/>
    <property type="project" value="InterPro"/>
</dbReference>
<evidence type="ECO:0000256" key="6">
    <source>
        <dbReference type="ARBA" id="ARBA00023186"/>
    </source>
</evidence>
<dbReference type="SUPFAM" id="SSF49584">
    <property type="entry name" value="Periplasmic chaperone C-domain"/>
    <property type="match status" value="1"/>
</dbReference>
<evidence type="ECO:0000256" key="1">
    <source>
        <dbReference type="ARBA" id="ARBA00004418"/>
    </source>
</evidence>
<dbReference type="InterPro" id="IPR016148">
    <property type="entry name" value="Pili_assmbl_chaperone_C"/>
</dbReference>
<protein>
    <recommendedName>
        <fullName evidence="13">Fimbrial chaperone protein</fullName>
    </recommendedName>
</protein>
<evidence type="ECO:0000256" key="5">
    <source>
        <dbReference type="ARBA" id="ARBA00022764"/>
    </source>
</evidence>
<comment type="similarity">
    <text evidence="2">Belongs to the periplasmic pilus chaperone family.</text>
</comment>
<dbReference type="RefSeq" id="WP_087490132.1">
    <property type="nucleotide sequence ID" value="NZ_CP015579.1"/>
</dbReference>
<accession>A0A1Y0LP80</accession>
<dbReference type="Pfam" id="PF00345">
    <property type="entry name" value="PapD_N"/>
    <property type="match status" value="1"/>
</dbReference>
<comment type="subcellular location">
    <subcellularLocation>
        <location evidence="1">Periplasm</location>
    </subcellularLocation>
</comment>
<keyword evidence="5" id="KW-0574">Periplasm</keyword>
<gene>
    <name evidence="9" type="ORF">A7K98_19945</name>
    <name evidence="10" type="ORF">A7K99_19930</name>
</gene>
<proteinExistence type="inferred from homology"/>
<evidence type="ECO:0000256" key="4">
    <source>
        <dbReference type="ARBA" id="ARBA00022729"/>
    </source>
</evidence>
<dbReference type="InterPro" id="IPR036316">
    <property type="entry name" value="Pili_assmbl_chap_C_dom_sf"/>
</dbReference>
<dbReference type="InterPro" id="IPR013783">
    <property type="entry name" value="Ig-like_fold"/>
</dbReference>
<dbReference type="EMBL" id="CP015581">
    <property type="protein sequence ID" value="ARU99824.1"/>
    <property type="molecule type" value="Genomic_DNA"/>
</dbReference>
<dbReference type="GO" id="GO:0030288">
    <property type="term" value="C:outer membrane-bounded periplasmic space"/>
    <property type="evidence" value="ECO:0007669"/>
    <property type="project" value="InterPro"/>
</dbReference>
<dbReference type="Pfam" id="PF02753">
    <property type="entry name" value="PapD_C"/>
    <property type="match status" value="1"/>
</dbReference>
<dbReference type="Proteomes" id="UP000195814">
    <property type="component" value="Chromosome"/>
</dbReference>
<dbReference type="OrthoDB" id="9131059at2"/>
<keyword evidence="6" id="KW-0143">Chaperone</keyword>
<dbReference type="KEGG" id="tci:A7K98_19945"/>
<feature type="domain" description="Pili assembly chaperone C-terminal" evidence="8">
    <location>
        <begin position="177"/>
        <end position="232"/>
    </location>
</feature>
<dbReference type="InterPro" id="IPR050643">
    <property type="entry name" value="Periplasmic_pilus_chap"/>
</dbReference>
<keyword evidence="3" id="KW-1029">Fimbrium biogenesis</keyword>
<evidence type="ECO:0000259" key="7">
    <source>
        <dbReference type="Pfam" id="PF00345"/>
    </source>
</evidence>
<feature type="domain" description="Pili assembly chaperone N-terminal" evidence="7">
    <location>
        <begin position="36"/>
        <end position="155"/>
    </location>
</feature>
<dbReference type="Proteomes" id="UP000195729">
    <property type="component" value="Chromosome"/>
</dbReference>